<dbReference type="RefSeq" id="WP_039688923.1">
    <property type="nucleotide sequence ID" value="NZ_CP009302.1"/>
</dbReference>
<dbReference type="OrthoDB" id="7364633at2"/>
<dbReference type="HOGENOM" id="CLU_104197_3_2_11"/>
<feature type="domain" description="YdbS-like PH" evidence="2">
    <location>
        <begin position="83"/>
        <end position="157"/>
    </location>
</feature>
<proteinExistence type="predicted"/>
<dbReference type="STRING" id="1531429.JI75_04035"/>
<reference evidence="4" key="1">
    <citation type="submission" date="2014-08" db="EMBL/GenBank/DDBJ databases">
        <title>Coriobacteriaceae sp. complete genome.</title>
        <authorList>
            <person name="Looft T."/>
            <person name="Bayles D.O."/>
            <person name="Stanton T.B."/>
        </authorList>
    </citation>
    <scope>NUCLEOTIDE SEQUENCE [LARGE SCALE GENOMIC DNA]</scope>
    <source>
        <strain evidence="4">68-1-3</strain>
    </source>
</reference>
<sequence>MPTIPREKLDPRIKNIWRINDLVASLIVVNLLLLVPAGVLRLIAAAEAAEALDEIARMLTAADIALSIAAVVMFAFIIPPIRYARWRYEISDDFLEIMTGIIWKKRTVIPFIRVQNTDTKQGPLMRMFGLSSVTVSTAAGEHEIPGLDVQVADDLRNRAAELARVAREDV</sequence>
<keyword evidence="1" id="KW-0472">Membrane</keyword>
<reference evidence="3 4" key="2">
    <citation type="journal article" date="2015" name="Genome Announc.">
        <title>Complete Genome Sequence of Coriobacteriaceae Strain 68-1-3, a Novel Mucus-Degrading Isolate from the Swine Intestinal Tract.</title>
        <authorList>
            <person name="Looft T."/>
            <person name="Bayles D.O."/>
            <person name="Alt D.P."/>
            <person name="Stanton T.B."/>
        </authorList>
    </citation>
    <scope>NUCLEOTIDE SEQUENCE [LARGE SCALE GENOMIC DNA]</scope>
    <source>
        <strain evidence="3 4">68-1-3</strain>
    </source>
</reference>
<keyword evidence="1" id="KW-0812">Transmembrane</keyword>
<dbReference type="InterPro" id="IPR005182">
    <property type="entry name" value="YdbS-like_PH"/>
</dbReference>
<evidence type="ECO:0000259" key="2">
    <source>
        <dbReference type="Pfam" id="PF03703"/>
    </source>
</evidence>
<protein>
    <submittedName>
        <fullName evidence="3">Membrane protein</fullName>
    </submittedName>
</protein>
<dbReference type="Pfam" id="PF03703">
    <property type="entry name" value="bPH_2"/>
    <property type="match status" value="1"/>
</dbReference>
<dbReference type="KEGG" id="cbac:JI75_04035"/>
<evidence type="ECO:0000313" key="4">
    <source>
        <dbReference type="Proteomes" id="UP000031121"/>
    </source>
</evidence>
<keyword evidence="1" id="KW-1133">Transmembrane helix</keyword>
<dbReference type="PANTHER" id="PTHR34473:SF2">
    <property type="entry name" value="UPF0699 TRANSMEMBRANE PROTEIN YDBT"/>
    <property type="match status" value="1"/>
</dbReference>
<organism evidence="3 4">
    <name type="scientific">Berryella intestinalis</name>
    <dbReference type="NCBI Taxonomy" id="1531429"/>
    <lineage>
        <taxon>Bacteria</taxon>
        <taxon>Bacillati</taxon>
        <taxon>Actinomycetota</taxon>
        <taxon>Coriobacteriia</taxon>
        <taxon>Eggerthellales</taxon>
        <taxon>Eggerthellaceae</taxon>
        <taxon>Berryella</taxon>
    </lineage>
</organism>
<name>A0A0A8B398_9ACTN</name>
<dbReference type="EMBL" id="CP009302">
    <property type="protein sequence ID" value="AJC11961.1"/>
    <property type="molecule type" value="Genomic_DNA"/>
</dbReference>
<dbReference type="PANTHER" id="PTHR34473">
    <property type="entry name" value="UPF0699 TRANSMEMBRANE PROTEIN YDBS"/>
    <property type="match status" value="1"/>
</dbReference>
<feature type="transmembrane region" description="Helical" evidence="1">
    <location>
        <begin position="21"/>
        <end position="43"/>
    </location>
</feature>
<dbReference type="AlphaFoldDB" id="A0A0A8B398"/>
<keyword evidence="4" id="KW-1185">Reference proteome</keyword>
<evidence type="ECO:0000256" key="1">
    <source>
        <dbReference type="SAM" id="Phobius"/>
    </source>
</evidence>
<feature type="transmembrane region" description="Helical" evidence="1">
    <location>
        <begin position="55"/>
        <end position="78"/>
    </location>
</feature>
<gene>
    <name evidence="3" type="ORF">JI75_04035</name>
</gene>
<dbReference type="Proteomes" id="UP000031121">
    <property type="component" value="Chromosome"/>
</dbReference>
<evidence type="ECO:0000313" key="3">
    <source>
        <dbReference type="EMBL" id="AJC11961.1"/>
    </source>
</evidence>
<accession>A0A0A8B398</accession>